<name>A0ABM7T2E4_9CLOT</name>
<evidence type="ECO:0000313" key="2">
    <source>
        <dbReference type="Proteomes" id="UP000824633"/>
    </source>
</evidence>
<organism evidence="1 2">
    <name type="scientific">Clostridium gelidum</name>
    <dbReference type="NCBI Taxonomy" id="704125"/>
    <lineage>
        <taxon>Bacteria</taxon>
        <taxon>Bacillati</taxon>
        <taxon>Bacillota</taxon>
        <taxon>Clostridia</taxon>
        <taxon>Eubacteriales</taxon>
        <taxon>Clostridiaceae</taxon>
        <taxon>Clostridium</taxon>
    </lineage>
</organism>
<dbReference type="Proteomes" id="UP000824633">
    <property type="component" value="Chromosome"/>
</dbReference>
<dbReference type="SFLD" id="SFLDG01140">
    <property type="entry name" value="C2.B:_Phosphomannomutase_and_P"/>
    <property type="match status" value="1"/>
</dbReference>
<dbReference type="InterPro" id="IPR000150">
    <property type="entry name" value="Cof"/>
</dbReference>
<dbReference type="PANTHER" id="PTHR10000:SF8">
    <property type="entry name" value="HAD SUPERFAMILY HYDROLASE-LIKE, TYPE 3"/>
    <property type="match status" value="1"/>
</dbReference>
<dbReference type="PROSITE" id="PS01229">
    <property type="entry name" value="COF_2"/>
    <property type="match status" value="1"/>
</dbReference>
<dbReference type="EMBL" id="AP024849">
    <property type="protein sequence ID" value="BCZ46096.1"/>
    <property type="molecule type" value="Genomic_DNA"/>
</dbReference>
<gene>
    <name evidence="1" type="ORF">psyc5s11_21630</name>
</gene>
<dbReference type="NCBIfam" id="TIGR01484">
    <property type="entry name" value="HAD-SF-IIB"/>
    <property type="match status" value="1"/>
</dbReference>
<dbReference type="CDD" id="cd07516">
    <property type="entry name" value="HAD_Pase"/>
    <property type="match status" value="1"/>
</dbReference>
<reference evidence="2" key="1">
    <citation type="submission" date="2021-07" db="EMBL/GenBank/DDBJ databases">
        <title>Complete genome sequencing of a Clostridium isolate.</title>
        <authorList>
            <person name="Ueki A."/>
            <person name="Tonouchi A."/>
        </authorList>
    </citation>
    <scope>NUCLEOTIDE SEQUENCE [LARGE SCALE GENOMIC DNA]</scope>
    <source>
        <strain evidence="2">C5S11</strain>
    </source>
</reference>
<sequence>MNKKFDGYVIVSDLDGTLLDNNKNISKENLEAINYFTQNGGKFSVATGRVVEATEEYLLKIEVNLPIIVYNGGVIYDHNNKKILSEKFVDDNQKQIALRIKEDDENIGIEIYANRKLYILRDSGNSIRSATQMLDIIYDITEDVFSMNWHKILVVGKSDVIDGIEKTFEDKYNIKGTRSGKTSFELLPANESKGQALKSIIEMYNLDQSKVICVGDNMNDVELLQEAAFSFCPKNGSEELKKYADFIAPSNEEHVIKHIVMWVEDKLS</sequence>
<dbReference type="PANTHER" id="PTHR10000">
    <property type="entry name" value="PHOSPHOSERINE PHOSPHATASE"/>
    <property type="match status" value="1"/>
</dbReference>
<dbReference type="SUPFAM" id="SSF56784">
    <property type="entry name" value="HAD-like"/>
    <property type="match status" value="1"/>
</dbReference>
<dbReference type="Gene3D" id="3.40.50.1000">
    <property type="entry name" value="HAD superfamily/HAD-like"/>
    <property type="match status" value="1"/>
</dbReference>
<accession>A0ABM7T2E4</accession>
<dbReference type="InterPro" id="IPR023214">
    <property type="entry name" value="HAD_sf"/>
</dbReference>
<dbReference type="InterPro" id="IPR036412">
    <property type="entry name" value="HAD-like_sf"/>
</dbReference>
<dbReference type="Pfam" id="PF08282">
    <property type="entry name" value="Hydrolase_3"/>
    <property type="match status" value="1"/>
</dbReference>
<dbReference type="NCBIfam" id="TIGR00099">
    <property type="entry name" value="Cof-subfamily"/>
    <property type="match status" value="1"/>
</dbReference>
<evidence type="ECO:0000313" key="1">
    <source>
        <dbReference type="EMBL" id="BCZ46096.1"/>
    </source>
</evidence>
<protein>
    <submittedName>
        <fullName evidence="1">Haloacid dehalogenase</fullName>
    </submittedName>
</protein>
<dbReference type="Gene3D" id="3.30.1240.10">
    <property type="match status" value="1"/>
</dbReference>
<dbReference type="RefSeq" id="WP_224037619.1">
    <property type="nucleotide sequence ID" value="NZ_AP024849.1"/>
</dbReference>
<proteinExistence type="predicted"/>
<dbReference type="InterPro" id="IPR006379">
    <property type="entry name" value="HAD-SF_hydro_IIB"/>
</dbReference>
<dbReference type="SFLD" id="SFLDS00003">
    <property type="entry name" value="Haloacid_Dehalogenase"/>
    <property type="match status" value="1"/>
</dbReference>
<keyword evidence="2" id="KW-1185">Reference proteome</keyword>